<sequence>RFSVKSVSCFSGSNSLECCQTRRWSKLGSRIAERGRLLIAPGLMEREIRTDTISATLMQRSSASSDTD</sequence>
<dbReference type="EMBL" id="KQ978081">
    <property type="protein sequence ID" value="KYM97106.1"/>
    <property type="molecule type" value="Genomic_DNA"/>
</dbReference>
<reference evidence="1 2" key="1">
    <citation type="submission" date="2016-03" db="EMBL/GenBank/DDBJ databases">
        <title>Cyphomyrmex costatus WGS genome.</title>
        <authorList>
            <person name="Nygaard S."/>
            <person name="Hu H."/>
            <person name="Boomsma J."/>
            <person name="Zhang G."/>
        </authorList>
    </citation>
    <scope>NUCLEOTIDE SEQUENCE [LARGE SCALE GENOMIC DNA]</scope>
    <source>
        <strain evidence="1">MS0001</strain>
        <tissue evidence="1">Whole body</tissue>
    </source>
</reference>
<evidence type="ECO:0000313" key="2">
    <source>
        <dbReference type="Proteomes" id="UP000078542"/>
    </source>
</evidence>
<proteinExistence type="predicted"/>
<dbReference type="AlphaFoldDB" id="A0A195CA87"/>
<keyword evidence="2" id="KW-1185">Reference proteome</keyword>
<dbReference type="Proteomes" id="UP000078542">
    <property type="component" value="Unassembled WGS sequence"/>
</dbReference>
<organism evidence="1 2">
    <name type="scientific">Cyphomyrmex costatus</name>
    <dbReference type="NCBI Taxonomy" id="456900"/>
    <lineage>
        <taxon>Eukaryota</taxon>
        <taxon>Metazoa</taxon>
        <taxon>Ecdysozoa</taxon>
        <taxon>Arthropoda</taxon>
        <taxon>Hexapoda</taxon>
        <taxon>Insecta</taxon>
        <taxon>Pterygota</taxon>
        <taxon>Neoptera</taxon>
        <taxon>Endopterygota</taxon>
        <taxon>Hymenoptera</taxon>
        <taxon>Apocrita</taxon>
        <taxon>Aculeata</taxon>
        <taxon>Formicoidea</taxon>
        <taxon>Formicidae</taxon>
        <taxon>Myrmicinae</taxon>
        <taxon>Cyphomyrmex</taxon>
    </lineage>
</organism>
<name>A0A195CA87_9HYME</name>
<accession>A0A195CA87</accession>
<feature type="non-terminal residue" evidence="1">
    <location>
        <position position="1"/>
    </location>
</feature>
<protein>
    <submittedName>
        <fullName evidence="1">Uncharacterized protein</fullName>
    </submittedName>
</protein>
<evidence type="ECO:0000313" key="1">
    <source>
        <dbReference type="EMBL" id="KYM97106.1"/>
    </source>
</evidence>
<gene>
    <name evidence="1" type="ORF">ALC62_12214</name>
</gene>